<dbReference type="AlphaFoldDB" id="A0A1Y1WHK4"/>
<dbReference type="RefSeq" id="XP_040746158.1">
    <property type="nucleotide sequence ID" value="XM_040890104.1"/>
</dbReference>
<gene>
    <name evidence="1" type="ORF">DL89DRAFT_290645</name>
</gene>
<dbReference type="Proteomes" id="UP000193922">
    <property type="component" value="Unassembled WGS sequence"/>
</dbReference>
<evidence type="ECO:0000313" key="1">
    <source>
        <dbReference type="EMBL" id="ORX72818.1"/>
    </source>
</evidence>
<dbReference type="CDD" id="cd10527">
    <property type="entry name" value="SET_LSMT"/>
    <property type="match status" value="1"/>
</dbReference>
<dbReference type="Gene3D" id="3.90.1410.10">
    <property type="entry name" value="set domain protein methyltransferase, domain 1"/>
    <property type="match status" value="1"/>
</dbReference>
<dbReference type="STRING" id="61395.A0A1Y1WHK4"/>
<dbReference type="SUPFAM" id="SSF82199">
    <property type="entry name" value="SET domain"/>
    <property type="match status" value="1"/>
</dbReference>
<sequence length="417" mass="45012">MAADPFTASFLDRAGAKSKHIRVLEPAGRGRGVYSPVSAIKDLGKSPLATIPCPLILTANTCLQSDIVCRCVAMLDEAQASEATLLSLFLQGSNGLYLTEDDLDALADTPVAAAVSAKLRHLQVLHGLVERELSAWKQDSGIGGSVDFGAFKWANFIVLSRAISMQSFLESPDGSAIPGDGYVHEGCNHALVPFLDMFNHSEQPTAYWALQPDGSVAVLKNDQPIDPSHHVEVDGEQYVELHFCYGHNPSTEWVYAHGFVPKGNKHDAWPYFPRLHGSDGLVRVKMMWVAELGLTPRVSLPDPSSSTGLARPSKLTMCLACLDDDPSSKCAEVVGNVTFDAPYFAVNDTLVDDDDLLLQLPGLLTLAVDHACCSLAETADSLRSHMSRAPPPSPVVRDYLETSVRLLGAILSSLRNH</sequence>
<dbReference type="OrthoDB" id="441812at2759"/>
<dbReference type="InterPro" id="IPR046341">
    <property type="entry name" value="SET_dom_sf"/>
</dbReference>
<organism evidence="1 2">
    <name type="scientific">Linderina pennispora</name>
    <dbReference type="NCBI Taxonomy" id="61395"/>
    <lineage>
        <taxon>Eukaryota</taxon>
        <taxon>Fungi</taxon>
        <taxon>Fungi incertae sedis</taxon>
        <taxon>Zoopagomycota</taxon>
        <taxon>Kickxellomycotina</taxon>
        <taxon>Kickxellomycetes</taxon>
        <taxon>Kickxellales</taxon>
        <taxon>Kickxellaceae</taxon>
        <taxon>Linderina</taxon>
    </lineage>
</organism>
<dbReference type="PANTHER" id="PTHR13271:SF151">
    <property type="entry name" value="SET DOMAIN-CONTAINING PROTEIN 4"/>
    <property type="match status" value="1"/>
</dbReference>
<keyword evidence="2" id="KW-1185">Reference proteome</keyword>
<dbReference type="GeneID" id="63806752"/>
<protein>
    <recommendedName>
        <fullName evidence="3">SET domain-containing protein</fullName>
    </recommendedName>
</protein>
<evidence type="ECO:0008006" key="3">
    <source>
        <dbReference type="Google" id="ProtNLM"/>
    </source>
</evidence>
<dbReference type="GO" id="GO:0016279">
    <property type="term" value="F:protein-lysine N-methyltransferase activity"/>
    <property type="evidence" value="ECO:0007669"/>
    <property type="project" value="TreeGrafter"/>
</dbReference>
<comment type="caution">
    <text evidence="1">The sequence shown here is derived from an EMBL/GenBank/DDBJ whole genome shotgun (WGS) entry which is preliminary data.</text>
</comment>
<proteinExistence type="predicted"/>
<evidence type="ECO:0000313" key="2">
    <source>
        <dbReference type="Proteomes" id="UP000193922"/>
    </source>
</evidence>
<dbReference type="EMBL" id="MCFD01000002">
    <property type="protein sequence ID" value="ORX72818.1"/>
    <property type="molecule type" value="Genomic_DNA"/>
</dbReference>
<dbReference type="PANTHER" id="PTHR13271">
    <property type="entry name" value="UNCHARACTERIZED PUTATIVE METHYLTRANSFERASE"/>
    <property type="match status" value="1"/>
</dbReference>
<accession>A0A1Y1WHK4</accession>
<name>A0A1Y1WHK4_9FUNG</name>
<reference evidence="1 2" key="1">
    <citation type="submission" date="2016-07" db="EMBL/GenBank/DDBJ databases">
        <title>Pervasive Adenine N6-methylation of Active Genes in Fungi.</title>
        <authorList>
            <consortium name="DOE Joint Genome Institute"/>
            <person name="Mondo S.J."/>
            <person name="Dannebaum R.O."/>
            <person name="Kuo R.C."/>
            <person name="Labutti K."/>
            <person name="Haridas S."/>
            <person name="Kuo A."/>
            <person name="Salamov A."/>
            <person name="Ahrendt S.R."/>
            <person name="Lipzen A."/>
            <person name="Sullivan W."/>
            <person name="Andreopoulos W.B."/>
            <person name="Clum A."/>
            <person name="Lindquist E."/>
            <person name="Daum C."/>
            <person name="Ramamoorthy G.K."/>
            <person name="Gryganskyi A."/>
            <person name="Culley D."/>
            <person name="Magnuson J.K."/>
            <person name="James T.Y."/>
            <person name="O'Malley M.A."/>
            <person name="Stajich J.E."/>
            <person name="Spatafora J.W."/>
            <person name="Visel A."/>
            <person name="Grigoriev I.V."/>
        </authorList>
    </citation>
    <scope>NUCLEOTIDE SEQUENCE [LARGE SCALE GENOMIC DNA]</scope>
    <source>
        <strain evidence="1 2">ATCC 12442</strain>
    </source>
</reference>
<dbReference type="InterPro" id="IPR050600">
    <property type="entry name" value="SETD3_SETD6_MTase"/>
</dbReference>